<dbReference type="Pfam" id="PF02822">
    <property type="entry name" value="Antistasin"/>
    <property type="match status" value="1"/>
</dbReference>
<dbReference type="RefSeq" id="XP_005092668.1">
    <property type="nucleotide sequence ID" value="XM_005092611.1"/>
</dbReference>
<feature type="domain" description="Antistasin-like" evidence="4">
    <location>
        <begin position="71"/>
        <end position="96"/>
    </location>
</feature>
<proteinExistence type="predicted"/>
<feature type="signal peptide" evidence="3">
    <location>
        <begin position="1"/>
        <end position="17"/>
    </location>
</feature>
<protein>
    <submittedName>
        <fullName evidence="6">Antistasin isoform X2</fullName>
    </submittedName>
</protein>
<keyword evidence="1" id="KW-0646">Protease inhibitor</keyword>
<dbReference type="Gene3D" id="2.10.22.10">
    <property type="entry name" value="Antistasin, domain 1"/>
    <property type="match status" value="1"/>
</dbReference>
<keyword evidence="3" id="KW-0732">Signal</keyword>
<dbReference type="InterPro" id="IPR011061">
    <property type="entry name" value="Hirudin/antistatin"/>
</dbReference>
<dbReference type="InterPro" id="IPR004094">
    <property type="entry name" value="Antistasin-like"/>
</dbReference>
<sequence length="97" mass="10007">MKSLMCVIFTLLALAAASPTDSRRQIGICVEECSLTLHALGASSCPTGTACMSNGCGHTCQAVATAKPAPCSGLLCLMYCEKGFQVDQNGCPICRCA</sequence>
<keyword evidence="5" id="KW-1185">Reference proteome</keyword>
<accession>A0ABM0JFR9</accession>
<evidence type="ECO:0000259" key="4">
    <source>
        <dbReference type="PROSITE" id="PS51252"/>
    </source>
</evidence>
<gene>
    <name evidence="6" type="primary">LOC101847560</name>
</gene>
<evidence type="ECO:0000256" key="1">
    <source>
        <dbReference type="ARBA" id="ARBA00022690"/>
    </source>
</evidence>
<organism evidence="5 6">
    <name type="scientific">Aplysia californica</name>
    <name type="common">California sea hare</name>
    <dbReference type="NCBI Taxonomy" id="6500"/>
    <lineage>
        <taxon>Eukaryota</taxon>
        <taxon>Metazoa</taxon>
        <taxon>Spiralia</taxon>
        <taxon>Lophotrochozoa</taxon>
        <taxon>Mollusca</taxon>
        <taxon>Gastropoda</taxon>
        <taxon>Heterobranchia</taxon>
        <taxon>Euthyneura</taxon>
        <taxon>Tectipleura</taxon>
        <taxon>Aplysiida</taxon>
        <taxon>Aplysioidea</taxon>
        <taxon>Aplysiidae</taxon>
        <taxon>Aplysia</taxon>
    </lineage>
</organism>
<name>A0ABM0JFR9_APLCA</name>
<evidence type="ECO:0000256" key="3">
    <source>
        <dbReference type="SAM" id="SignalP"/>
    </source>
</evidence>
<dbReference type="PROSITE" id="PS51252">
    <property type="entry name" value="ANTISTASIN"/>
    <property type="match status" value="1"/>
</dbReference>
<dbReference type="Proteomes" id="UP000694888">
    <property type="component" value="Unplaced"/>
</dbReference>
<keyword evidence="2" id="KW-0722">Serine protease inhibitor</keyword>
<evidence type="ECO:0000256" key="2">
    <source>
        <dbReference type="ARBA" id="ARBA00022900"/>
    </source>
</evidence>
<reference evidence="6" key="1">
    <citation type="submission" date="2025-08" db="UniProtKB">
        <authorList>
            <consortium name="RefSeq"/>
        </authorList>
    </citation>
    <scope>IDENTIFICATION</scope>
</reference>
<evidence type="ECO:0000313" key="6">
    <source>
        <dbReference type="RefSeq" id="XP_005092668.1"/>
    </source>
</evidence>
<dbReference type="SUPFAM" id="SSF57262">
    <property type="entry name" value="Leech antihemostatic proteins"/>
    <property type="match status" value="1"/>
</dbReference>
<feature type="chain" id="PRO_5046765651" evidence="3">
    <location>
        <begin position="18"/>
        <end position="97"/>
    </location>
</feature>
<dbReference type="GeneID" id="101847560"/>
<evidence type="ECO:0000313" key="5">
    <source>
        <dbReference type="Proteomes" id="UP000694888"/>
    </source>
</evidence>